<evidence type="ECO:0000313" key="1">
    <source>
        <dbReference type="EMBL" id="EJX01812.1"/>
    </source>
</evidence>
<name>J9G3L8_9ZZZZ</name>
<comment type="caution">
    <text evidence="1">The sequence shown here is derived from an EMBL/GenBank/DDBJ whole genome shotgun (WGS) entry which is preliminary data.</text>
</comment>
<organism evidence="1">
    <name type="scientific">gut metagenome</name>
    <dbReference type="NCBI Taxonomy" id="749906"/>
    <lineage>
        <taxon>unclassified sequences</taxon>
        <taxon>metagenomes</taxon>
        <taxon>organismal metagenomes</taxon>
    </lineage>
</organism>
<dbReference type="EMBL" id="AMCI01002809">
    <property type="protein sequence ID" value="EJX01812.1"/>
    <property type="molecule type" value="Genomic_DNA"/>
</dbReference>
<sequence>MPSHNVPTMNIDEELLLDAQEDAQAVAYIKSHLPQELQEKYTEEELYYFLDLIYDYYATSGILDKTADKDGYIEIDAEVIADYIAQKAKKEGMGNFAAEDLLFVVEAHMDMEEDMEE</sequence>
<gene>
    <name evidence="1" type="ORF">EVA_10092</name>
</gene>
<dbReference type="AlphaFoldDB" id="J9G3L8"/>
<proteinExistence type="predicted"/>
<protein>
    <submittedName>
        <fullName evidence="1">Uncharacterized protein</fullName>
    </submittedName>
</protein>
<accession>J9G3L8</accession>
<reference evidence="1" key="1">
    <citation type="journal article" date="2012" name="PLoS ONE">
        <title>Gene sets for utilization of primary and secondary nutrition supplies in the distal gut of endangered iberian lynx.</title>
        <authorList>
            <person name="Alcaide M."/>
            <person name="Messina E."/>
            <person name="Richter M."/>
            <person name="Bargiela R."/>
            <person name="Peplies J."/>
            <person name="Huws S.A."/>
            <person name="Newbold C.J."/>
            <person name="Golyshin P.N."/>
            <person name="Simon M.A."/>
            <person name="Lopez G."/>
            <person name="Yakimov M.M."/>
            <person name="Ferrer M."/>
        </authorList>
    </citation>
    <scope>NUCLEOTIDE SEQUENCE</scope>
</reference>